<dbReference type="Pfam" id="PF08668">
    <property type="entry name" value="HDOD"/>
    <property type="match status" value="1"/>
</dbReference>
<evidence type="ECO:0000313" key="3">
    <source>
        <dbReference type="Proteomes" id="UP000054314"/>
    </source>
</evidence>
<comment type="caution">
    <text evidence="2">The sequence shown here is derived from an EMBL/GenBank/DDBJ whole genome shotgun (WGS) entry which is preliminary data.</text>
</comment>
<dbReference type="RefSeq" id="WP_052105244.1">
    <property type="nucleotide sequence ID" value="NZ_AXCZ01000069.1"/>
</dbReference>
<sequence>MHATTPTDRTLSAVHDVPELPDGALTTVHRDPVADLEGRVVGYTVTVSVDMSRVPNPQEPNRRRTGPHPVPSELLHARYMALDLPNLVADRYVFMPATPQMLDGFFPTPVVPGRLVLELPERFEYSPEAAERAAALRGLGAQLSLVGFRGEPEQVALLPHLGFVVLDAGAPDLPLAQLVHQAHAGGARVLADDVRSPVVENECKAAGVDGLRGGYGARADASAAAQPAGPTQPRVLRAGELQCLAVMHLLNEPDVDFGAVAQVMDTDPVLTLRVLHLVNSGAFALVNEVDTVHQAVVLLGVREVSTLVSALMLDARTDAMDSLWFILARALTCETLADDSAGYTVGMLSALAVQLGVPAEVILHTVGVSAAVADAIRAEEGPYGSVLAAVRAHERNDPGAVLAAGMLPAEVSSAYVRSVANALETARTVTREQGF</sequence>
<dbReference type="PANTHER" id="PTHR33525:SF3">
    <property type="entry name" value="RIBONUCLEASE Y"/>
    <property type="match status" value="1"/>
</dbReference>
<dbReference type="SUPFAM" id="SSF109604">
    <property type="entry name" value="HD-domain/PDEase-like"/>
    <property type="match status" value="1"/>
</dbReference>
<name>A0A0A0C0Y5_9CELL</name>
<reference evidence="2 3" key="1">
    <citation type="submission" date="2013-08" db="EMBL/GenBank/DDBJ databases">
        <title>Genome sequencing of Cellulomonas bogoriensis 69B4.</title>
        <authorList>
            <person name="Chen F."/>
            <person name="Li Y."/>
            <person name="Wang G."/>
        </authorList>
    </citation>
    <scope>NUCLEOTIDE SEQUENCE [LARGE SCALE GENOMIC DNA]</scope>
    <source>
        <strain evidence="2 3">69B4</strain>
    </source>
</reference>
<dbReference type="SUPFAM" id="SSF141868">
    <property type="entry name" value="EAL domain-like"/>
    <property type="match status" value="1"/>
</dbReference>
<evidence type="ECO:0000313" key="2">
    <source>
        <dbReference type="EMBL" id="KGM13074.1"/>
    </source>
</evidence>
<dbReference type="Gene3D" id="1.10.3210.10">
    <property type="entry name" value="Hypothetical protein af1432"/>
    <property type="match status" value="1"/>
</dbReference>
<dbReference type="PANTHER" id="PTHR33525">
    <property type="match status" value="1"/>
</dbReference>
<gene>
    <name evidence="2" type="ORF">N869_12380</name>
</gene>
<organism evidence="2 3">
    <name type="scientific">Cellulomonas bogoriensis 69B4 = DSM 16987</name>
    <dbReference type="NCBI Taxonomy" id="1386082"/>
    <lineage>
        <taxon>Bacteria</taxon>
        <taxon>Bacillati</taxon>
        <taxon>Actinomycetota</taxon>
        <taxon>Actinomycetes</taxon>
        <taxon>Micrococcales</taxon>
        <taxon>Cellulomonadaceae</taxon>
        <taxon>Cellulomonas</taxon>
    </lineage>
</organism>
<dbReference type="PROSITE" id="PS51833">
    <property type="entry name" value="HDOD"/>
    <property type="match status" value="1"/>
</dbReference>
<accession>A0A0A0C0Y5</accession>
<keyword evidence="3" id="KW-1185">Reference proteome</keyword>
<dbReference type="OrthoDB" id="4814985at2"/>
<dbReference type="InterPro" id="IPR052340">
    <property type="entry name" value="RNase_Y/CdgJ"/>
</dbReference>
<evidence type="ECO:0000259" key="1">
    <source>
        <dbReference type="PROSITE" id="PS51833"/>
    </source>
</evidence>
<feature type="domain" description="HDOD" evidence="1">
    <location>
        <begin position="236"/>
        <end position="435"/>
    </location>
</feature>
<dbReference type="EMBL" id="AXCZ01000069">
    <property type="protein sequence ID" value="KGM13074.1"/>
    <property type="molecule type" value="Genomic_DNA"/>
</dbReference>
<dbReference type="InterPro" id="IPR013976">
    <property type="entry name" value="HDOD"/>
</dbReference>
<dbReference type="AlphaFoldDB" id="A0A0A0C0Y5"/>
<protein>
    <recommendedName>
        <fullName evidence="1">HDOD domain-containing protein</fullName>
    </recommendedName>
</protein>
<proteinExistence type="predicted"/>
<dbReference type="InterPro" id="IPR035919">
    <property type="entry name" value="EAL_sf"/>
</dbReference>
<dbReference type="Proteomes" id="UP000054314">
    <property type="component" value="Unassembled WGS sequence"/>
</dbReference>